<evidence type="ECO:0000259" key="3">
    <source>
        <dbReference type="Pfam" id="PF03478"/>
    </source>
</evidence>
<dbReference type="PANTHER" id="PTHR33127:SF5">
    <property type="entry name" value="TRANSMEMBRANE PROTEIN"/>
    <property type="match status" value="1"/>
</dbReference>
<name>A0AAD5J9V7_ACENE</name>
<feature type="chain" id="PRO_5042228789" description="F-box domain-containing protein" evidence="1">
    <location>
        <begin position="21"/>
        <end position="394"/>
    </location>
</feature>
<reference evidence="4" key="2">
    <citation type="submission" date="2023-02" db="EMBL/GenBank/DDBJ databases">
        <authorList>
            <person name="Swenson N.G."/>
            <person name="Wegrzyn J.L."/>
            <person name="Mcevoy S.L."/>
        </authorList>
    </citation>
    <scope>NUCLEOTIDE SEQUENCE</scope>
    <source>
        <strain evidence="4">91603</strain>
        <tissue evidence="4">Leaf</tissue>
    </source>
</reference>
<dbReference type="SUPFAM" id="SSF81383">
    <property type="entry name" value="F-box domain"/>
    <property type="match status" value="1"/>
</dbReference>
<evidence type="ECO:0000259" key="2">
    <source>
        <dbReference type="Pfam" id="PF00646"/>
    </source>
</evidence>
<dbReference type="Pfam" id="PF00646">
    <property type="entry name" value="F-box"/>
    <property type="match status" value="1"/>
</dbReference>
<dbReference type="Gene3D" id="1.20.1280.50">
    <property type="match status" value="1"/>
</dbReference>
<dbReference type="InterPro" id="IPR005174">
    <property type="entry name" value="KIB1-4_b-propeller"/>
</dbReference>
<sequence>MSSSLSLLAAVAVVSRLAVASMSQVTISAIQYINMTGVMEGGSSWCDLPADILNEIAKRLLYIEQIRFQSVCKNWRSNTNTVKHVADKLPWVMSFVDYFGARGSFYLYDPSQKRKYTLQNEILIGAKVHASKHGWLLFSKKNQASVATTFFFYTPFTNKIIQLQELKLENDLSKATFSTAPTSSNCVVFVSTVHYRKLYIYVNTRRPGSDDQTWSSFLFDIDYYGEVDSLAFVGGVFYCFFFNGVMGSFKVEQQEWKIHPNPLYHRANHCLIESHDGNLLVICHGLYNNSPQIFRYDHRSEMMKWFEVENLGNRMLFLGVTSTLLPAVEEATELANTIHALDYMWIRYLDHRIWIHYFGISFSSFQPLCPQTYDWINDETQPSTNIWIQPPKQT</sequence>
<organism evidence="4 5">
    <name type="scientific">Acer negundo</name>
    <name type="common">Box elder</name>
    <dbReference type="NCBI Taxonomy" id="4023"/>
    <lineage>
        <taxon>Eukaryota</taxon>
        <taxon>Viridiplantae</taxon>
        <taxon>Streptophyta</taxon>
        <taxon>Embryophyta</taxon>
        <taxon>Tracheophyta</taxon>
        <taxon>Spermatophyta</taxon>
        <taxon>Magnoliopsida</taxon>
        <taxon>eudicotyledons</taxon>
        <taxon>Gunneridae</taxon>
        <taxon>Pentapetalae</taxon>
        <taxon>rosids</taxon>
        <taxon>malvids</taxon>
        <taxon>Sapindales</taxon>
        <taxon>Sapindaceae</taxon>
        <taxon>Hippocastanoideae</taxon>
        <taxon>Acereae</taxon>
        <taxon>Acer</taxon>
    </lineage>
</organism>
<dbReference type="InterPro" id="IPR011043">
    <property type="entry name" value="Gal_Oxase/kelch_b-propeller"/>
</dbReference>
<keyword evidence="1" id="KW-0732">Signal</keyword>
<proteinExistence type="predicted"/>
<protein>
    <recommendedName>
        <fullName evidence="6">F-box domain-containing protein</fullName>
    </recommendedName>
</protein>
<evidence type="ECO:0000313" key="4">
    <source>
        <dbReference type="EMBL" id="KAI9186365.1"/>
    </source>
</evidence>
<reference evidence="4" key="1">
    <citation type="journal article" date="2022" name="Plant J.">
        <title>Strategies of tolerance reflected in two North American maple genomes.</title>
        <authorList>
            <person name="McEvoy S.L."/>
            <person name="Sezen U.U."/>
            <person name="Trouern-Trend A."/>
            <person name="McMahon S.M."/>
            <person name="Schaberg P.G."/>
            <person name="Yang J."/>
            <person name="Wegrzyn J.L."/>
            <person name="Swenson N.G."/>
        </authorList>
    </citation>
    <scope>NUCLEOTIDE SEQUENCE</scope>
    <source>
        <strain evidence="4">91603</strain>
    </source>
</reference>
<dbReference type="PANTHER" id="PTHR33127">
    <property type="entry name" value="TRANSMEMBRANE PROTEIN"/>
    <property type="match status" value="1"/>
</dbReference>
<gene>
    <name evidence="4" type="ORF">LWI28_016542</name>
</gene>
<evidence type="ECO:0000256" key="1">
    <source>
        <dbReference type="SAM" id="SignalP"/>
    </source>
</evidence>
<dbReference type="AlphaFoldDB" id="A0AAD5J9V7"/>
<feature type="domain" description="KIB1-4 beta-propeller" evidence="3">
    <location>
        <begin position="108"/>
        <end position="342"/>
    </location>
</feature>
<dbReference type="SUPFAM" id="SSF50965">
    <property type="entry name" value="Galactose oxidase, central domain"/>
    <property type="match status" value="1"/>
</dbReference>
<evidence type="ECO:0008006" key="6">
    <source>
        <dbReference type="Google" id="ProtNLM"/>
    </source>
</evidence>
<dbReference type="Proteomes" id="UP001064489">
    <property type="component" value="Chromosome 3"/>
</dbReference>
<dbReference type="InterPro" id="IPR036047">
    <property type="entry name" value="F-box-like_dom_sf"/>
</dbReference>
<evidence type="ECO:0000313" key="5">
    <source>
        <dbReference type="Proteomes" id="UP001064489"/>
    </source>
</evidence>
<dbReference type="EMBL" id="JAJSOW010000100">
    <property type="protein sequence ID" value="KAI9186365.1"/>
    <property type="molecule type" value="Genomic_DNA"/>
</dbReference>
<feature type="domain" description="F-box" evidence="2">
    <location>
        <begin position="45"/>
        <end position="77"/>
    </location>
</feature>
<comment type="caution">
    <text evidence="4">The sequence shown here is derived from an EMBL/GenBank/DDBJ whole genome shotgun (WGS) entry which is preliminary data.</text>
</comment>
<accession>A0AAD5J9V7</accession>
<dbReference type="Pfam" id="PF03478">
    <property type="entry name" value="Beta-prop_KIB1-4"/>
    <property type="match status" value="1"/>
</dbReference>
<dbReference type="InterPro" id="IPR001810">
    <property type="entry name" value="F-box_dom"/>
</dbReference>
<feature type="signal peptide" evidence="1">
    <location>
        <begin position="1"/>
        <end position="20"/>
    </location>
</feature>
<keyword evidence="5" id="KW-1185">Reference proteome</keyword>